<name>A0A073HYW0_9SPIT</name>
<comment type="caution">
    <text evidence="2">The sequence shown here is derived from an EMBL/GenBank/DDBJ whole genome shotgun (WGS) entry which is preliminary data.</text>
</comment>
<proteinExistence type="predicted"/>
<dbReference type="AlphaFoldDB" id="A0A073HYW0"/>
<evidence type="ECO:0000313" key="2">
    <source>
        <dbReference type="EMBL" id="KEJ82425.1"/>
    </source>
</evidence>
<dbReference type="EMBL" id="ARYC01021466">
    <property type="protein sequence ID" value="KEJ82425.1"/>
    <property type="molecule type" value="Genomic_DNA"/>
</dbReference>
<accession>A0A073HYW0</accession>
<dbReference type="Proteomes" id="UP000053232">
    <property type="component" value="Unassembled WGS sequence"/>
</dbReference>
<organism evidence="2 3">
    <name type="scientific">Oxytricha trifallax</name>
    <dbReference type="NCBI Taxonomy" id="1172189"/>
    <lineage>
        <taxon>Eukaryota</taxon>
        <taxon>Sar</taxon>
        <taxon>Alveolata</taxon>
        <taxon>Ciliophora</taxon>
        <taxon>Intramacronucleata</taxon>
        <taxon>Spirotrichea</taxon>
        <taxon>Stichotrichia</taxon>
        <taxon>Sporadotrichida</taxon>
        <taxon>Oxytrichidae</taxon>
        <taxon>Oxytrichinae</taxon>
        <taxon>Oxytricha</taxon>
    </lineage>
</organism>
<evidence type="ECO:0000256" key="1">
    <source>
        <dbReference type="SAM" id="MobiDB-lite"/>
    </source>
</evidence>
<keyword evidence="3" id="KW-1185">Reference proteome</keyword>
<gene>
    <name evidence="2" type="ORF">OXYTRIMIC_050</name>
</gene>
<feature type="region of interest" description="Disordered" evidence="1">
    <location>
        <begin position="90"/>
        <end position="109"/>
    </location>
</feature>
<evidence type="ECO:0000313" key="3">
    <source>
        <dbReference type="Proteomes" id="UP000053232"/>
    </source>
</evidence>
<sequence length="148" mass="17072">MISKIERALIKKLNGEVELENHSYGQICKNDSRNQSTTNENAQIKLRENTSMKYERGMFEMIEQQNQKKSYFIISPIVLNEKGIVQQEKNIASMNRKQQNGGSTGDNTNLSKQICYQSAARAQQKSAKICKQQRQLSSRKLQSNWIQE</sequence>
<reference evidence="3" key="1">
    <citation type="journal article" date="2014" name="Cell">
        <title>The Architecture of a Scrambled Genome Reveals Massive Levels of Genomic Rearrangement during Development.</title>
        <authorList>
            <person name="Chen X."/>
            <person name="Bracht J.R."/>
            <person name="Goldman A.D."/>
            <person name="Dolzhenko E."/>
            <person name="Clay D.M."/>
            <person name="Swart E.C."/>
            <person name="Perlman D.H."/>
            <person name="Doak T.G."/>
            <person name="Stuart A."/>
            <person name="Amemiya C.T."/>
            <person name="Sebra R.P."/>
            <person name="Landweber L.F."/>
        </authorList>
    </citation>
    <scope>NUCLEOTIDE SEQUENCE [LARGE SCALE GENOMIC DNA]</scope>
    <source>
        <strain evidence="3">JRB310</strain>
    </source>
</reference>
<protein>
    <submittedName>
        <fullName evidence="2">Uncharacterized protein</fullName>
    </submittedName>
</protein>